<evidence type="ECO:0000256" key="2">
    <source>
        <dbReference type="ARBA" id="ARBA00006331"/>
    </source>
</evidence>
<comment type="similarity">
    <text evidence="2">Belongs to the UPL family. K-HECT subfamily.</text>
</comment>
<feature type="region of interest" description="Disordered" evidence="7">
    <location>
        <begin position="1103"/>
        <end position="1122"/>
    </location>
</feature>
<dbReference type="GO" id="GO:0016874">
    <property type="term" value="F:ligase activity"/>
    <property type="evidence" value="ECO:0007669"/>
    <property type="project" value="UniProtKB-KW"/>
</dbReference>
<dbReference type="SUPFAM" id="SSF48371">
    <property type="entry name" value="ARM repeat"/>
    <property type="match status" value="1"/>
</dbReference>
<feature type="region of interest" description="Disordered" evidence="7">
    <location>
        <begin position="806"/>
        <end position="841"/>
    </location>
</feature>
<dbReference type="InterPro" id="IPR045322">
    <property type="entry name" value="HECTD1/TRIP12-like"/>
</dbReference>
<dbReference type="Pfam" id="PF00632">
    <property type="entry name" value="HECT"/>
    <property type="match status" value="1"/>
</dbReference>
<proteinExistence type="inferred from homology"/>
<dbReference type="Gene3D" id="1.25.10.10">
    <property type="entry name" value="Leucine-rich Repeat Variant"/>
    <property type="match status" value="1"/>
</dbReference>
<keyword evidence="4" id="KW-0808">Transferase</keyword>
<protein>
    <recommendedName>
        <fullName evidence="3">HECT-type E3 ubiquitin transferase</fullName>
        <ecNumber evidence="3">2.3.2.26</ecNumber>
    </recommendedName>
</protein>
<dbReference type="FunFam" id="3.30.2410.10:FF:000007">
    <property type="entry name" value="Putative E3 ubiquitin-protein ligase HECTD1"/>
    <property type="match status" value="1"/>
</dbReference>
<dbReference type="PROSITE" id="PS50237">
    <property type="entry name" value="HECT"/>
    <property type="match status" value="1"/>
</dbReference>
<evidence type="ECO:0000313" key="10">
    <source>
        <dbReference type="Proteomes" id="UP001454036"/>
    </source>
</evidence>
<dbReference type="InterPro" id="IPR011989">
    <property type="entry name" value="ARM-like"/>
</dbReference>
<sequence>METRGQKRTDIVEELPADKRACSSLDFRPSTSSSSAQTLMSPPNEPRDADMDTSSSTSGARSEGDAEKDSAYGSCDSDNSFRDYQRYHSRGDHSKFETVLSNLSKEEEQSGQLAALTELCEMLSFCTDSSLSSWMADSYSPVLVKLARHETNPDIMLLAIRSITYLCDLHPRSSAFLVRHDAVPAICQRLMAIEYLDVAEQCLQALEKISREQPLACLQSGAIMAVLSYIDFFSTSVQRVALSTVVNICKKLPSECYSSFTEAVPILCNLLQYEDRQLVESVATCLTKMVDCVCLSPDMLDEFCKHGLVQQATHIVRLNSRTTLSPPTYAGLLGSLVKLASGSNLAFRVLYELNISHIIKEIIPICNLPRGPPSMVKADDPFSQVYEVLKLLNVLLPAIPREQDVHQPAEKEAFFISRPDLLQNFGVDLLPALMQVVDSGANLHVTYGCLVVIHKLCYFSNPEILHEFLRSVNISSFLAGVITRKDRHVLLLALQIIDTVLQKLSDVFLNSFVKEGVFYAIEALLSPENCSQSMVSQCSSSHMPTDARKKSASKDSCACLCSYMDSLQSSPTPENNTCNVEEDAVQKLAEHIRTTYHGTELIHLERGWTGVLHKLKSLSTSLLDLVNTSKRDPSSTYHEEFCKVLHEILSELNSNDPISTFEFVESGLAHSLVNFLSNGQDLRSSNSELYIVERRFEILGKLLLSASGAPLMNSLHVLVQRLQNALSVMENFPVVLIHTPKLRNSYAVVPHQHCTSYPCLKVQFVKGENETRLGDYSGDVVTVDPLSPMDAIEAYLWGKVGEHKTEPCASHDKSQERDSDSKSIDEQEVQENDNLAPSATGEIANSSINSADLELHHCVPGESEQKASLFEETNNASVSSGNSCCEDVTPKLSLYLEEQQLDNALTLYQALLQLQMKKEQDFVTNTRLWNQIHRISFKRVPSGHDCAAHLCHLASSPPSFNQSRWWQYSQLFSGLLITEVFDVEEPNPINDILTLLRSLEGINRLRLHLMYCERIFSYAEGRTEDLDNLRLALPISQKDLVNTKLTEKLEQQMQDPFASYDGGMPAWCTKLLSACPFLFSFESRCKYFRLVALGQRLGQSHSSSHSHAGLTSPRSQSNNGYYPRKKFMVDRDRILDSATQMMDLHASHKVIIEVEYNEEVGTGLGPTLEFYTLVSHEFQKCCLGMWREDHLSLGSKEGVEVEDFGILVSRFGLFPRPWSAAVSTSNSKDFSEVLKRFVLLGHIVAKAFQDGRVLDLPFSKAFYKLILGKELSIFDILSFDPELGRALLEFQALVERKRFNESIGRDKSMLDLDLSFRDSSIEDLCLDFTLPGFHNYALTTSSDLKMVDLSNLEEYISLVVDATIKSGISRQIEAFKSGFTQVLPVKHLHIFSEEEFELLICGERELWHASDLSDHVKFDHGYTSSSPPVLNLLEIMQEFDSQKQRAFLQFVTGAPRLPLGGLASLNPKLTIVRKHCSVCPDDDLPSVMTCANYLKLPSYSSKEKMKEKLTYAITEGQGSFHLS</sequence>
<gene>
    <name evidence="9" type="ORF">LIER_31576</name>
</gene>
<evidence type="ECO:0000256" key="4">
    <source>
        <dbReference type="ARBA" id="ARBA00022679"/>
    </source>
</evidence>
<dbReference type="GO" id="GO:0061630">
    <property type="term" value="F:ubiquitin protein ligase activity"/>
    <property type="evidence" value="ECO:0007669"/>
    <property type="project" value="UniProtKB-EC"/>
</dbReference>
<dbReference type="GO" id="GO:0000209">
    <property type="term" value="P:protein polyubiquitination"/>
    <property type="evidence" value="ECO:0007669"/>
    <property type="project" value="TreeGrafter"/>
</dbReference>
<dbReference type="EC" id="2.3.2.26" evidence="3"/>
<keyword evidence="5 6" id="KW-0833">Ubl conjugation pathway</keyword>
<dbReference type="InterPro" id="IPR057948">
    <property type="entry name" value="TPR_TRIP12_N"/>
</dbReference>
<feature type="region of interest" description="Disordered" evidence="7">
    <location>
        <begin position="1"/>
        <end position="74"/>
    </location>
</feature>
<comment type="caution">
    <text evidence="9">The sequence shown here is derived from an EMBL/GenBank/DDBJ whole genome shotgun (WGS) entry which is preliminary data.</text>
</comment>
<dbReference type="GO" id="GO:0043161">
    <property type="term" value="P:proteasome-mediated ubiquitin-dependent protein catabolic process"/>
    <property type="evidence" value="ECO:0007669"/>
    <property type="project" value="TreeGrafter"/>
</dbReference>
<dbReference type="Gene3D" id="3.90.1750.10">
    <property type="entry name" value="Hect, E3 ligase catalytic domains"/>
    <property type="match status" value="1"/>
</dbReference>
<dbReference type="SMART" id="SM00119">
    <property type="entry name" value="HECTc"/>
    <property type="match status" value="1"/>
</dbReference>
<accession>A0AAV3RRH3</accession>
<feature type="compositionally biased region" description="Basic and acidic residues" evidence="7">
    <location>
        <begin position="806"/>
        <end position="825"/>
    </location>
</feature>
<dbReference type="PANTHER" id="PTHR45670">
    <property type="entry name" value="E3 UBIQUITIN-PROTEIN LIGASE TRIP12"/>
    <property type="match status" value="1"/>
</dbReference>
<dbReference type="Proteomes" id="UP001454036">
    <property type="component" value="Unassembled WGS sequence"/>
</dbReference>
<name>A0AAV3RRH3_LITER</name>
<dbReference type="EMBL" id="BAABME010011786">
    <property type="protein sequence ID" value="GAA0184288.1"/>
    <property type="molecule type" value="Genomic_DNA"/>
</dbReference>
<comment type="catalytic activity">
    <reaction evidence="1">
        <text>S-ubiquitinyl-[E2 ubiquitin-conjugating enzyme]-L-cysteine + [acceptor protein]-L-lysine = [E2 ubiquitin-conjugating enzyme]-L-cysteine + N(6)-ubiquitinyl-[acceptor protein]-L-lysine.</text>
        <dbReference type="EC" id="2.3.2.26"/>
    </reaction>
</comment>
<keyword evidence="9" id="KW-0436">Ligase</keyword>
<dbReference type="InterPro" id="IPR000569">
    <property type="entry name" value="HECT_dom"/>
</dbReference>
<evidence type="ECO:0000256" key="3">
    <source>
        <dbReference type="ARBA" id="ARBA00012485"/>
    </source>
</evidence>
<evidence type="ECO:0000259" key="8">
    <source>
        <dbReference type="PROSITE" id="PS50237"/>
    </source>
</evidence>
<evidence type="ECO:0000256" key="7">
    <source>
        <dbReference type="SAM" id="MobiDB-lite"/>
    </source>
</evidence>
<evidence type="ECO:0000256" key="5">
    <source>
        <dbReference type="ARBA" id="ARBA00022786"/>
    </source>
</evidence>
<feature type="active site" description="Glycyl thioester intermediate" evidence="6">
    <location>
        <position position="1490"/>
    </location>
</feature>
<feature type="compositionally biased region" description="Polar residues" evidence="7">
    <location>
        <begin position="832"/>
        <end position="841"/>
    </location>
</feature>
<dbReference type="Gene3D" id="3.30.2410.10">
    <property type="entry name" value="Hect, E3 ligase catalytic domain"/>
    <property type="match status" value="1"/>
</dbReference>
<organism evidence="9 10">
    <name type="scientific">Lithospermum erythrorhizon</name>
    <name type="common">Purple gromwell</name>
    <name type="synonym">Lithospermum officinale var. erythrorhizon</name>
    <dbReference type="NCBI Taxonomy" id="34254"/>
    <lineage>
        <taxon>Eukaryota</taxon>
        <taxon>Viridiplantae</taxon>
        <taxon>Streptophyta</taxon>
        <taxon>Embryophyta</taxon>
        <taxon>Tracheophyta</taxon>
        <taxon>Spermatophyta</taxon>
        <taxon>Magnoliopsida</taxon>
        <taxon>eudicotyledons</taxon>
        <taxon>Gunneridae</taxon>
        <taxon>Pentapetalae</taxon>
        <taxon>asterids</taxon>
        <taxon>lamiids</taxon>
        <taxon>Boraginales</taxon>
        <taxon>Boraginaceae</taxon>
        <taxon>Boraginoideae</taxon>
        <taxon>Lithospermeae</taxon>
        <taxon>Lithospermum</taxon>
    </lineage>
</organism>
<dbReference type="CDD" id="cd00078">
    <property type="entry name" value="HECTc"/>
    <property type="match status" value="1"/>
</dbReference>
<dbReference type="InterPro" id="IPR016024">
    <property type="entry name" value="ARM-type_fold"/>
</dbReference>
<dbReference type="Pfam" id="PF25579">
    <property type="entry name" value="TPR_TRIP12_N"/>
    <property type="match status" value="1"/>
</dbReference>
<keyword evidence="10" id="KW-1185">Reference proteome</keyword>
<evidence type="ECO:0000256" key="1">
    <source>
        <dbReference type="ARBA" id="ARBA00000885"/>
    </source>
</evidence>
<dbReference type="InterPro" id="IPR035983">
    <property type="entry name" value="Hect_E3_ubiquitin_ligase"/>
</dbReference>
<feature type="compositionally biased region" description="Basic and acidic residues" evidence="7">
    <location>
        <begin position="1"/>
        <end position="21"/>
    </location>
</feature>
<feature type="domain" description="HECT" evidence="8">
    <location>
        <begin position="1140"/>
        <end position="1523"/>
    </location>
</feature>
<reference evidence="9 10" key="1">
    <citation type="submission" date="2024-01" db="EMBL/GenBank/DDBJ databases">
        <title>The complete chloroplast genome sequence of Lithospermum erythrorhizon: insights into the phylogenetic relationship among Boraginaceae species and the maternal lineages of purple gromwells.</title>
        <authorList>
            <person name="Okada T."/>
            <person name="Watanabe K."/>
        </authorList>
    </citation>
    <scope>NUCLEOTIDE SEQUENCE [LARGE SCALE GENOMIC DNA]</scope>
</reference>
<dbReference type="SUPFAM" id="SSF56204">
    <property type="entry name" value="Hect, E3 ligase catalytic domain"/>
    <property type="match status" value="1"/>
</dbReference>
<evidence type="ECO:0000313" key="9">
    <source>
        <dbReference type="EMBL" id="GAA0184288.1"/>
    </source>
</evidence>
<evidence type="ECO:0000256" key="6">
    <source>
        <dbReference type="PROSITE-ProRule" id="PRU00104"/>
    </source>
</evidence>
<dbReference type="PANTHER" id="PTHR45670:SF10">
    <property type="entry name" value="E3 UBIQUITIN-PROTEIN LIGASE UPL4"/>
    <property type="match status" value="1"/>
</dbReference>